<evidence type="ECO:0000256" key="6">
    <source>
        <dbReference type="ARBA" id="ARBA00022741"/>
    </source>
</evidence>
<evidence type="ECO:0000256" key="11">
    <source>
        <dbReference type="ARBA" id="ARBA00048823"/>
    </source>
</evidence>
<dbReference type="GO" id="GO:0004828">
    <property type="term" value="F:serine-tRNA ligase activity"/>
    <property type="evidence" value="ECO:0007669"/>
    <property type="project" value="UniProtKB-UniRule"/>
</dbReference>
<evidence type="ECO:0000256" key="15">
    <source>
        <dbReference type="SAM" id="Coils"/>
    </source>
</evidence>
<dbReference type="UniPathway" id="UPA00906">
    <property type="reaction ID" value="UER00895"/>
</dbReference>
<evidence type="ECO:0000256" key="7">
    <source>
        <dbReference type="ARBA" id="ARBA00022840"/>
    </source>
</evidence>
<evidence type="ECO:0000313" key="17">
    <source>
        <dbReference type="EMBL" id="MBX8643469.1"/>
    </source>
</evidence>
<organism evidence="17 18">
    <name type="scientific">Candidatus Sysuiplasma superficiale</name>
    <dbReference type="NCBI Taxonomy" id="2823368"/>
    <lineage>
        <taxon>Archaea</taxon>
        <taxon>Methanobacteriati</taxon>
        <taxon>Thermoplasmatota</taxon>
        <taxon>Thermoplasmata</taxon>
        <taxon>Candidatus Sysuiplasmatales</taxon>
        <taxon>Candidatus Sysuiplasmataceae</taxon>
        <taxon>Candidatus Sysuiplasma</taxon>
    </lineage>
</organism>
<keyword evidence="5 12" id="KW-0436">Ligase</keyword>
<dbReference type="PRINTS" id="PR00981">
    <property type="entry name" value="TRNASYNTHSER"/>
</dbReference>
<proteinExistence type="inferred from homology"/>
<dbReference type="InterPro" id="IPR045864">
    <property type="entry name" value="aa-tRNA-synth_II/BPL/LPL"/>
</dbReference>
<feature type="binding site" evidence="13">
    <location>
        <position position="379"/>
    </location>
    <ligand>
        <name>L-serine</name>
        <dbReference type="ChEBI" id="CHEBI:33384"/>
    </ligand>
</feature>
<dbReference type="Gene3D" id="1.10.287.40">
    <property type="entry name" value="Serine-tRNA synthetase, tRNA binding domain"/>
    <property type="match status" value="1"/>
</dbReference>
<keyword evidence="9 12" id="KW-0030">Aminoacyl-tRNA synthetase</keyword>
<sequence length="426" mass="48731">MLDAKFIRDNKEAVRESLRNRRRDTSILDRFEMLDQKWKVLVDRRNTLNRMRNESAIRVSKLVGQEKERELEDARKLASELKSVNEEIEIVEKEREELLLYFPNIPSRKTPVGKDESENVVVRVPAQPKNLDFKPLPHYELCDRLGILDLKRGAKITGSGFYVLRGEGARLERALINYMLDRHRKQGYTEVQVPVIVRSRCALGTGQLPEKRDDMYWIDGEDLLLNPTAEVPVTNLLNEEILSLEELPVYYTAYLPSFRKEAGRHVDLKGIGRVHEFNKVELVKFVEPGTAEKELEKLVEDAEEIVRGLGLPYRIVHLCTGDLGFASEETYDIEVYAPGLDSWLEVSSCSSFGDFQARRAHIKFRREPHLKSEFVATLNGSGLALPRTFIGVVENYQTKEGDIEIPEVLRGYMGGDSIISVGKSLK</sequence>
<dbReference type="InterPro" id="IPR010978">
    <property type="entry name" value="tRNA-bd_arm"/>
</dbReference>
<evidence type="ECO:0000256" key="9">
    <source>
        <dbReference type="ARBA" id="ARBA00023146"/>
    </source>
</evidence>
<evidence type="ECO:0000256" key="2">
    <source>
        <dbReference type="ARBA" id="ARBA00005045"/>
    </source>
</evidence>
<dbReference type="HAMAP" id="MF_00176">
    <property type="entry name" value="Ser_tRNA_synth_type1"/>
    <property type="match status" value="1"/>
</dbReference>
<dbReference type="InterPro" id="IPR002314">
    <property type="entry name" value="aa-tRNA-synt_IIb"/>
</dbReference>
<comment type="catalytic activity">
    <reaction evidence="11 12">
        <text>tRNA(Ser) + L-serine + ATP = L-seryl-tRNA(Ser) + AMP + diphosphate + H(+)</text>
        <dbReference type="Rhea" id="RHEA:12292"/>
        <dbReference type="Rhea" id="RHEA-COMP:9669"/>
        <dbReference type="Rhea" id="RHEA-COMP:9703"/>
        <dbReference type="ChEBI" id="CHEBI:15378"/>
        <dbReference type="ChEBI" id="CHEBI:30616"/>
        <dbReference type="ChEBI" id="CHEBI:33019"/>
        <dbReference type="ChEBI" id="CHEBI:33384"/>
        <dbReference type="ChEBI" id="CHEBI:78442"/>
        <dbReference type="ChEBI" id="CHEBI:78533"/>
        <dbReference type="ChEBI" id="CHEBI:456215"/>
        <dbReference type="EC" id="6.1.1.11"/>
    </reaction>
</comment>
<evidence type="ECO:0000256" key="8">
    <source>
        <dbReference type="ARBA" id="ARBA00022917"/>
    </source>
</evidence>
<dbReference type="GO" id="GO:0005737">
    <property type="term" value="C:cytoplasm"/>
    <property type="evidence" value="ECO:0007669"/>
    <property type="project" value="UniProtKB-SubCell"/>
</dbReference>
<comment type="subunit">
    <text evidence="12">Homodimer. The tRNA molecule binds across the dimer.</text>
</comment>
<feature type="binding site" evidence="12">
    <location>
        <position position="274"/>
    </location>
    <ligand>
        <name>ATP</name>
        <dbReference type="ChEBI" id="CHEBI:30616"/>
    </ligand>
</feature>
<dbReference type="AlphaFoldDB" id="A0A8J7YRT9"/>
<dbReference type="InterPro" id="IPR042103">
    <property type="entry name" value="SerRS_1_N_sf"/>
</dbReference>
<comment type="similarity">
    <text evidence="3 12">Belongs to the class-II aminoacyl-tRNA synthetase family. Type-1 seryl-tRNA synthetase subfamily.</text>
</comment>
<dbReference type="SUPFAM" id="SSF55681">
    <property type="entry name" value="Class II aaRS and biotin synthetases"/>
    <property type="match status" value="1"/>
</dbReference>
<protein>
    <recommendedName>
        <fullName evidence="12">Serine--tRNA ligase</fullName>
        <ecNumber evidence="12">6.1.1.11</ecNumber>
    </recommendedName>
    <alternativeName>
        <fullName evidence="12">Seryl-tRNA synthetase</fullName>
        <shortName evidence="12">SerRS</shortName>
    </alternativeName>
    <alternativeName>
        <fullName evidence="12">Seryl-tRNA(Ser/Sec) synthetase</fullName>
    </alternativeName>
</protein>
<dbReference type="PIRSF" id="PIRSF001529">
    <property type="entry name" value="Ser-tRNA-synth_IIa"/>
    <property type="match status" value="1"/>
</dbReference>
<dbReference type="GO" id="GO:0006434">
    <property type="term" value="P:seryl-tRNA aminoacylation"/>
    <property type="evidence" value="ECO:0007669"/>
    <property type="project" value="UniProtKB-UniRule"/>
</dbReference>
<dbReference type="GO" id="GO:0005524">
    <property type="term" value="F:ATP binding"/>
    <property type="evidence" value="ECO:0007669"/>
    <property type="project" value="UniProtKB-UniRule"/>
</dbReference>
<dbReference type="NCBIfam" id="TIGR00414">
    <property type="entry name" value="serS"/>
    <property type="match status" value="1"/>
</dbReference>
<dbReference type="InterPro" id="IPR015866">
    <property type="entry name" value="Ser-tRNA-synth_1_N"/>
</dbReference>
<dbReference type="PANTHER" id="PTHR43697:SF1">
    <property type="entry name" value="SERINE--TRNA LIGASE"/>
    <property type="match status" value="1"/>
</dbReference>
<dbReference type="PANTHER" id="PTHR43697">
    <property type="entry name" value="SERYL-TRNA SYNTHETASE"/>
    <property type="match status" value="1"/>
</dbReference>
<evidence type="ECO:0000313" key="18">
    <source>
        <dbReference type="Proteomes" id="UP000750197"/>
    </source>
</evidence>
<dbReference type="InterPro" id="IPR006195">
    <property type="entry name" value="aa-tRNA-synth_II"/>
</dbReference>
<dbReference type="PROSITE" id="PS50862">
    <property type="entry name" value="AA_TRNA_LIGASE_II"/>
    <property type="match status" value="1"/>
</dbReference>
<feature type="binding site" evidence="12 13">
    <location>
        <position position="281"/>
    </location>
    <ligand>
        <name>L-serine</name>
        <dbReference type="ChEBI" id="CHEBI:33384"/>
    </ligand>
</feature>
<feature type="binding site" evidence="12">
    <location>
        <position position="381"/>
    </location>
    <ligand>
        <name>L-serine</name>
        <dbReference type="ChEBI" id="CHEBI:33384"/>
    </ligand>
</feature>
<feature type="domain" description="Aminoacyl-transfer RNA synthetases class-II family profile" evidence="16">
    <location>
        <begin position="137"/>
        <end position="406"/>
    </location>
</feature>
<accession>A0A8J7YRT9</accession>
<evidence type="ECO:0000256" key="12">
    <source>
        <dbReference type="HAMAP-Rule" id="MF_00176"/>
    </source>
</evidence>
<evidence type="ECO:0000259" key="16">
    <source>
        <dbReference type="PROSITE" id="PS50862"/>
    </source>
</evidence>
<feature type="binding site" evidence="12 14">
    <location>
        <begin position="345"/>
        <end position="348"/>
    </location>
    <ligand>
        <name>ATP</name>
        <dbReference type="ChEBI" id="CHEBI:30616"/>
    </ligand>
</feature>
<feature type="binding site" evidence="12">
    <location>
        <begin position="228"/>
        <end position="230"/>
    </location>
    <ligand>
        <name>L-serine</name>
        <dbReference type="ChEBI" id="CHEBI:33384"/>
    </ligand>
</feature>
<comment type="function">
    <text evidence="12">Catalyzes the attachment of serine to tRNA(Ser). Is also able to aminoacylate tRNA(Sec) with serine, to form the misacylated tRNA L-seryl-tRNA(Sec), which will be further converted into selenocysteinyl-tRNA(Sec).</text>
</comment>
<comment type="domain">
    <text evidence="12">Consists of two distinct domains, a catalytic core and a N-terminal extension that is involved in tRNA binding.</text>
</comment>
<feature type="binding site" evidence="14">
    <location>
        <begin position="274"/>
        <end position="277"/>
    </location>
    <ligand>
        <name>ATP</name>
        <dbReference type="ChEBI" id="CHEBI:30616"/>
    </ligand>
</feature>
<name>A0A8J7YRT9_9ARCH</name>
<evidence type="ECO:0000256" key="13">
    <source>
        <dbReference type="PIRSR" id="PIRSR001529-1"/>
    </source>
</evidence>
<comment type="caution">
    <text evidence="17">The sequence shown here is derived from an EMBL/GenBank/DDBJ whole genome shotgun (WGS) entry which is preliminary data.</text>
</comment>
<dbReference type="EMBL" id="JAHEAC010000008">
    <property type="protein sequence ID" value="MBX8643469.1"/>
    <property type="molecule type" value="Genomic_DNA"/>
</dbReference>
<keyword evidence="6 12" id="KW-0547">Nucleotide-binding</keyword>
<dbReference type="Proteomes" id="UP000750197">
    <property type="component" value="Unassembled WGS sequence"/>
</dbReference>
<evidence type="ECO:0000256" key="3">
    <source>
        <dbReference type="ARBA" id="ARBA00010728"/>
    </source>
</evidence>
<comment type="catalytic activity">
    <reaction evidence="10 12">
        <text>tRNA(Sec) + L-serine + ATP = L-seryl-tRNA(Sec) + AMP + diphosphate + H(+)</text>
        <dbReference type="Rhea" id="RHEA:42580"/>
        <dbReference type="Rhea" id="RHEA-COMP:9742"/>
        <dbReference type="Rhea" id="RHEA-COMP:10128"/>
        <dbReference type="ChEBI" id="CHEBI:15378"/>
        <dbReference type="ChEBI" id="CHEBI:30616"/>
        <dbReference type="ChEBI" id="CHEBI:33019"/>
        <dbReference type="ChEBI" id="CHEBI:33384"/>
        <dbReference type="ChEBI" id="CHEBI:78442"/>
        <dbReference type="ChEBI" id="CHEBI:78533"/>
        <dbReference type="ChEBI" id="CHEBI:456215"/>
        <dbReference type="EC" id="6.1.1.11"/>
    </reaction>
</comment>
<evidence type="ECO:0000256" key="1">
    <source>
        <dbReference type="ARBA" id="ARBA00004496"/>
    </source>
</evidence>
<dbReference type="Gene3D" id="3.30.930.10">
    <property type="entry name" value="Bira Bifunctional Protein, Domain 2"/>
    <property type="match status" value="1"/>
</dbReference>
<feature type="binding site" evidence="12 14">
    <location>
        <begin position="259"/>
        <end position="261"/>
    </location>
    <ligand>
        <name>ATP</name>
        <dbReference type="ChEBI" id="CHEBI:30616"/>
    </ligand>
</feature>
<keyword evidence="4 12" id="KW-0963">Cytoplasm</keyword>
<evidence type="ECO:0000256" key="5">
    <source>
        <dbReference type="ARBA" id="ARBA00022598"/>
    </source>
</evidence>
<evidence type="ECO:0000256" key="10">
    <source>
        <dbReference type="ARBA" id="ARBA00047929"/>
    </source>
</evidence>
<keyword evidence="8 12" id="KW-0648">Protein biosynthesis</keyword>
<comment type="subcellular location">
    <subcellularLocation>
        <location evidence="1 12">Cytoplasm</location>
    </subcellularLocation>
</comment>
<dbReference type="CDD" id="cd00770">
    <property type="entry name" value="SerRS_core"/>
    <property type="match status" value="1"/>
</dbReference>
<dbReference type="InterPro" id="IPR033729">
    <property type="entry name" value="SerRS_core"/>
</dbReference>
<dbReference type="EC" id="6.1.1.11" evidence="12"/>
<evidence type="ECO:0000256" key="4">
    <source>
        <dbReference type="ARBA" id="ARBA00022490"/>
    </source>
</evidence>
<dbReference type="InterPro" id="IPR002317">
    <property type="entry name" value="Ser-tRNA-ligase_type_1"/>
</dbReference>
<reference evidence="17" key="1">
    <citation type="submission" date="2021-05" db="EMBL/GenBank/DDBJ databases">
        <title>Genomic insights into ecological role and evolution of a novel Thermoplasmata order Candidatus Sysuiplasmatales.</title>
        <authorList>
            <person name="Yuan Y."/>
        </authorList>
    </citation>
    <scope>NUCLEOTIDE SEQUENCE</scope>
    <source>
        <strain evidence="17">TUT19-bin139</strain>
    </source>
</reference>
<feature type="binding site" evidence="13">
    <location>
        <position position="259"/>
    </location>
    <ligand>
        <name>L-serine</name>
        <dbReference type="ChEBI" id="CHEBI:33384"/>
    </ligand>
</feature>
<feature type="coiled-coil region" evidence="15">
    <location>
        <begin position="64"/>
        <end position="101"/>
    </location>
</feature>
<dbReference type="Pfam" id="PF00587">
    <property type="entry name" value="tRNA-synt_2b"/>
    <property type="match status" value="1"/>
</dbReference>
<dbReference type="Pfam" id="PF02403">
    <property type="entry name" value="Seryl_tRNA_N"/>
    <property type="match status" value="1"/>
</dbReference>
<dbReference type="SUPFAM" id="SSF46589">
    <property type="entry name" value="tRNA-binding arm"/>
    <property type="match status" value="1"/>
</dbReference>
<keyword evidence="15" id="KW-0175">Coiled coil</keyword>
<keyword evidence="7 12" id="KW-0067">ATP-binding</keyword>
<evidence type="ECO:0000256" key="14">
    <source>
        <dbReference type="PIRSR" id="PIRSR001529-2"/>
    </source>
</evidence>
<dbReference type="GO" id="GO:0016260">
    <property type="term" value="P:selenocysteine biosynthetic process"/>
    <property type="evidence" value="ECO:0007669"/>
    <property type="project" value="UniProtKB-UniRule"/>
</dbReference>
<gene>
    <name evidence="12 17" type="primary">serS</name>
    <name evidence="17" type="ORF">KIY12_01890</name>
</gene>
<comment type="pathway">
    <text evidence="2 12">Aminoacyl-tRNA biosynthesis; selenocysteinyl-tRNA(Sec) biosynthesis; L-seryl-tRNA(Sec) from L-serine and tRNA(Sec): step 1/1.</text>
</comment>
<feature type="binding site" evidence="13">
    <location>
        <position position="228"/>
    </location>
    <ligand>
        <name>L-serine</name>
        <dbReference type="ChEBI" id="CHEBI:33384"/>
    </ligand>
</feature>